<feature type="transmembrane region" description="Helical" evidence="2">
    <location>
        <begin position="7"/>
        <end position="28"/>
    </location>
</feature>
<proteinExistence type="predicted"/>
<reference evidence="3" key="1">
    <citation type="submission" date="2020-11" db="EMBL/GenBank/DDBJ databases">
        <title>Halonatronomonas betainensis gen. nov., sp. nov. a novel haloalkaliphilic representative of the family Halanaerobiacae capable of betaine degradation.</title>
        <authorList>
            <person name="Boltyanskaya Y."/>
            <person name="Kevbrin V."/>
            <person name="Detkova E."/>
            <person name="Grouzdev D.S."/>
            <person name="Koziaeva V."/>
            <person name="Zhilina T."/>
        </authorList>
    </citation>
    <scope>NUCLEOTIDE SEQUENCE</scope>
    <source>
        <strain evidence="3">Z-7014</strain>
    </source>
</reference>
<organism evidence="3 4">
    <name type="scientific">Halonatronomonas betaini</name>
    <dbReference type="NCBI Taxonomy" id="2778430"/>
    <lineage>
        <taxon>Bacteria</taxon>
        <taxon>Bacillati</taxon>
        <taxon>Bacillota</taxon>
        <taxon>Clostridia</taxon>
        <taxon>Halanaerobiales</taxon>
        <taxon>Halarsenatibacteraceae</taxon>
        <taxon>Halonatronomonas</taxon>
    </lineage>
</organism>
<dbReference type="Proteomes" id="UP000621436">
    <property type="component" value="Unassembled WGS sequence"/>
</dbReference>
<evidence type="ECO:0000313" key="3">
    <source>
        <dbReference type="EMBL" id="MBF8438193.1"/>
    </source>
</evidence>
<name>A0A931FA29_9FIRM</name>
<keyword evidence="1" id="KW-0175">Coiled coil</keyword>
<keyword evidence="4" id="KW-1185">Reference proteome</keyword>
<dbReference type="EMBL" id="JADPIE010000011">
    <property type="protein sequence ID" value="MBF8438193.1"/>
    <property type="molecule type" value="Genomic_DNA"/>
</dbReference>
<sequence>MIKNQSIFKMAIPLFLIILLIIFTYQIIGNQRQINQLESNIERVESEIDETQELNLQLERELSLVDNPDYIERLAREKLGLVKPGEELIIPVKENE</sequence>
<evidence type="ECO:0000313" key="4">
    <source>
        <dbReference type="Proteomes" id="UP000621436"/>
    </source>
</evidence>
<comment type="caution">
    <text evidence="3">The sequence shown here is derived from an EMBL/GenBank/DDBJ whole genome shotgun (WGS) entry which is preliminary data.</text>
</comment>
<keyword evidence="2" id="KW-0472">Membrane</keyword>
<feature type="coiled-coil region" evidence="1">
    <location>
        <begin position="27"/>
        <end position="61"/>
    </location>
</feature>
<protein>
    <submittedName>
        <fullName evidence="3">Septum formation initiator family protein</fullName>
    </submittedName>
</protein>
<gene>
    <name evidence="3" type="ORF">I0Q91_14020</name>
</gene>
<dbReference type="AlphaFoldDB" id="A0A931FA29"/>
<keyword evidence="2" id="KW-0812">Transmembrane</keyword>
<dbReference type="RefSeq" id="WP_270455294.1">
    <property type="nucleotide sequence ID" value="NZ_JADPIE010000011.1"/>
</dbReference>
<evidence type="ECO:0000256" key="2">
    <source>
        <dbReference type="SAM" id="Phobius"/>
    </source>
</evidence>
<keyword evidence="2" id="KW-1133">Transmembrane helix</keyword>
<dbReference type="InterPro" id="IPR007060">
    <property type="entry name" value="FtsL/DivIC"/>
</dbReference>
<accession>A0A931FA29</accession>
<dbReference type="Pfam" id="PF04977">
    <property type="entry name" value="DivIC"/>
    <property type="match status" value="1"/>
</dbReference>
<evidence type="ECO:0000256" key="1">
    <source>
        <dbReference type="SAM" id="Coils"/>
    </source>
</evidence>